<dbReference type="EMBL" id="LBDA02000012">
    <property type="protein sequence ID" value="OIK28360.1"/>
    <property type="molecule type" value="Genomic_DNA"/>
</dbReference>
<evidence type="ECO:0000256" key="4">
    <source>
        <dbReference type="ARBA" id="ARBA00023027"/>
    </source>
</evidence>
<dbReference type="InterPro" id="IPR026590">
    <property type="entry name" value="Ssirtuin_cat_dom"/>
</dbReference>
<keyword evidence="4 5" id="KW-0520">NAD</keyword>
<proteinExistence type="inferred from homology"/>
<dbReference type="InterPro" id="IPR029035">
    <property type="entry name" value="DHS-like_NAD/FAD-binding_dom"/>
</dbReference>
<evidence type="ECO:0000256" key="6">
    <source>
        <dbReference type="PROSITE-ProRule" id="PRU00236"/>
    </source>
</evidence>
<evidence type="ECO:0000256" key="2">
    <source>
        <dbReference type="ARBA" id="ARBA00022723"/>
    </source>
</evidence>
<evidence type="ECO:0000313" key="9">
    <source>
        <dbReference type="Proteomes" id="UP000034838"/>
    </source>
</evidence>
<dbReference type="Gene3D" id="3.40.50.1220">
    <property type="entry name" value="TPP-binding domain"/>
    <property type="match status" value="1"/>
</dbReference>
<gene>
    <name evidence="5" type="primary">cobB</name>
    <name evidence="8" type="ORF">VT52_006795</name>
</gene>
<evidence type="ECO:0000313" key="8">
    <source>
        <dbReference type="EMBL" id="OIK28360.1"/>
    </source>
</evidence>
<dbReference type="PROSITE" id="PS50305">
    <property type="entry name" value="SIRTUIN"/>
    <property type="match status" value="1"/>
</dbReference>
<accession>A0A1J4Q8E8</accession>
<dbReference type="AlphaFoldDB" id="A0A1J4Q8E8"/>
<dbReference type="PANTHER" id="PTHR11085:SF10">
    <property type="entry name" value="NAD-DEPENDENT PROTEIN DEACYLASE SIRTUIN-5, MITOCHONDRIAL-RELATED"/>
    <property type="match status" value="1"/>
</dbReference>
<comment type="caution">
    <text evidence="8">The sequence shown here is derived from an EMBL/GenBank/DDBJ whole genome shotgun (WGS) entry which is preliminary data.</text>
</comment>
<keyword evidence="1 5" id="KW-0808">Transferase</keyword>
<keyword evidence="9" id="KW-1185">Reference proteome</keyword>
<keyword evidence="3 5" id="KW-0862">Zinc</keyword>
<dbReference type="InterPro" id="IPR003000">
    <property type="entry name" value="Sirtuin"/>
</dbReference>
<dbReference type="PANTHER" id="PTHR11085">
    <property type="entry name" value="NAD-DEPENDENT PROTEIN DEACYLASE SIRTUIN-5, MITOCHONDRIAL-RELATED"/>
    <property type="match status" value="1"/>
</dbReference>
<feature type="active site" description="Proton acceptor" evidence="5 6">
    <location>
        <position position="134"/>
    </location>
</feature>
<feature type="domain" description="Deacetylase sirtuin-type" evidence="7">
    <location>
        <begin position="8"/>
        <end position="295"/>
    </location>
</feature>
<evidence type="ECO:0000256" key="3">
    <source>
        <dbReference type="ARBA" id="ARBA00022833"/>
    </source>
</evidence>
<keyword evidence="5" id="KW-0963">Cytoplasm</keyword>
<dbReference type="OrthoDB" id="9800582at2"/>
<feature type="binding site" evidence="5">
    <location>
        <begin position="116"/>
        <end position="119"/>
    </location>
    <ligand>
        <name>NAD(+)</name>
        <dbReference type="ChEBI" id="CHEBI:57540"/>
    </ligand>
</feature>
<feature type="binding site" evidence="5 6">
    <location>
        <position position="145"/>
    </location>
    <ligand>
        <name>Zn(2+)</name>
        <dbReference type="ChEBI" id="CHEBI:29105"/>
    </ligand>
</feature>
<dbReference type="Proteomes" id="UP000034838">
    <property type="component" value="Unassembled WGS sequence"/>
</dbReference>
<feature type="binding site" evidence="5">
    <location>
        <begin position="263"/>
        <end position="265"/>
    </location>
    <ligand>
        <name>NAD(+)</name>
        <dbReference type="ChEBI" id="CHEBI:57540"/>
    </ligand>
</feature>
<comment type="function">
    <text evidence="5">NAD-dependent protein deacetylase which modulates the activities of several enzymes which are inactive in their acetylated form.</text>
</comment>
<feature type="binding site" evidence="5 6">
    <location>
        <position position="197"/>
    </location>
    <ligand>
        <name>Zn(2+)</name>
        <dbReference type="ChEBI" id="CHEBI:29105"/>
    </ligand>
</feature>
<comment type="cofactor">
    <cofactor evidence="5">
        <name>Zn(2+)</name>
        <dbReference type="ChEBI" id="CHEBI:29105"/>
    </cofactor>
    <text evidence="5">Binds 1 zinc ion per subunit.</text>
</comment>
<dbReference type="InterPro" id="IPR026591">
    <property type="entry name" value="Sirtuin_cat_small_dom_sf"/>
</dbReference>
<evidence type="ECO:0000256" key="5">
    <source>
        <dbReference type="HAMAP-Rule" id="MF_01967"/>
    </source>
</evidence>
<dbReference type="Pfam" id="PF02146">
    <property type="entry name" value="SIR2"/>
    <property type="match status" value="1"/>
</dbReference>
<evidence type="ECO:0000256" key="1">
    <source>
        <dbReference type="ARBA" id="ARBA00022679"/>
    </source>
</evidence>
<feature type="binding site" evidence="5 6">
    <location>
        <position position="200"/>
    </location>
    <ligand>
        <name>Zn(2+)</name>
        <dbReference type="ChEBI" id="CHEBI:29105"/>
    </ligand>
</feature>
<dbReference type="RefSeq" id="WP_046420254.1">
    <property type="nucleotide sequence ID" value="NZ_LBDA02000012.1"/>
</dbReference>
<comment type="catalytic activity">
    <reaction evidence="5">
        <text>N(6)-acetyl-L-lysyl-[protein] + NAD(+) + H2O = 2''-O-acetyl-ADP-D-ribose + nicotinamide + L-lysyl-[protein]</text>
        <dbReference type="Rhea" id="RHEA:43636"/>
        <dbReference type="Rhea" id="RHEA-COMP:9752"/>
        <dbReference type="Rhea" id="RHEA-COMP:10731"/>
        <dbReference type="ChEBI" id="CHEBI:15377"/>
        <dbReference type="ChEBI" id="CHEBI:17154"/>
        <dbReference type="ChEBI" id="CHEBI:29969"/>
        <dbReference type="ChEBI" id="CHEBI:57540"/>
        <dbReference type="ChEBI" id="CHEBI:61930"/>
        <dbReference type="ChEBI" id="CHEBI:83767"/>
        <dbReference type="EC" id="2.3.1.286"/>
    </reaction>
</comment>
<reference evidence="8" key="1">
    <citation type="submission" date="2016-10" db="EMBL/GenBank/DDBJ databases">
        <title>Genome sequence of Streptomyces malaysiense MUSC 136.</title>
        <authorList>
            <person name="Lee L.-H."/>
            <person name="Ser H.-L."/>
        </authorList>
    </citation>
    <scope>NUCLEOTIDE SEQUENCE [LARGE SCALE GENOMIC DNA]</scope>
    <source>
        <strain evidence="8">MUSC 136</strain>
    </source>
</reference>
<organism evidence="8 9">
    <name type="scientific">Streptomyces malaysiense</name>
    <dbReference type="NCBI Taxonomy" id="1428626"/>
    <lineage>
        <taxon>Bacteria</taxon>
        <taxon>Bacillati</taxon>
        <taxon>Actinomycetota</taxon>
        <taxon>Actinomycetes</taxon>
        <taxon>Kitasatosporales</taxon>
        <taxon>Streptomycetaceae</taxon>
        <taxon>Streptomyces</taxon>
    </lineage>
</organism>
<dbReference type="GO" id="GO:0070403">
    <property type="term" value="F:NAD+ binding"/>
    <property type="evidence" value="ECO:0007669"/>
    <property type="project" value="UniProtKB-UniRule"/>
</dbReference>
<feature type="binding site" evidence="5">
    <location>
        <begin position="237"/>
        <end position="239"/>
    </location>
    <ligand>
        <name>NAD(+)</name>
        <dbReference type="ChEBI" id="CHEBI:57540"/>
    </ligand>
</feature>
<dbReference type="SUPFAM" id="SSF52467">
    <property type="entry name" value="DHS-like NAD/FAD-binding domain"/>
    <property type="match status" value="1"/>
</dbReference>
<dbReference type="InterPro" id="IPR050134">
    <property type="entry name" value="NAD-dep_sirtuin_deacylases"/>
</dbReference>
<dbReference type="HAMAP" id="MF_01967">
    <property type="entry name" value="Sirtuin_ClassII"/>
    <property type="match status" value="1"/>
</dbReference>
<dbReference type="NCBIfam" id="NF003738">
    <property type="entry name" value="PRK05333.1"/>
    <property type="match status" value="1"/>
</dbReference>
<comment type="similarity">
    <text evidence="5">Belongs to the sirtuin family. Class II subfamily.</text>
</comment>
<feature type="binding site" evidence="5">
    <location>
        <position position="281"/>
    </location>
    <ligand>
        <name>NAD(+)</name>
        <dbReference type="ChEBI" id="CHEBI:57540"/>
    </ligand>
</feature>
<dbReference type="GO" id="GO:0008270">
    <property type="term" value="F:zinc ion binding"/>
    <property type="evidence" value="ECO:0007669"/>
    <property type="project" value="UniProtKB-UniRule"/>
</dbReference>
<name>A0A1J4Q8E8_9ACTN</name>
<dbReference type="GO" id="GO:0017136">
    <property type="term" value="F:histone deacetylase activity, NAD-dependent"/>
    <property type="evidence" value="ECO:0007669"/>
    <property type="project" value="TreeGrafter"/>
</dbReference>
<protein>
    <recommendedName>
        <fullName evidence="5">NAD-dependent protein deacetylase</fullName>
        <ecNumber evidence="5">2.3.1.286</ecNumber>
    </recommendedName>
    <alternativeName>
        <fullName evidence="5">Regulatory protein SIR2 homolog</fullName>
    </alternativeName>
</protein>
<sequence>MRMRPIVGPVPDTGIRPAGGMDEIAGQLAAGGVAVLTGAGISTESGIPDYRGASGRHRRHSPMTYQDFVADEENRRRYWARGYVGRRAVAGARPNAGHHAVQALRARGYVDAVITQNVDGLHQAAGTTDAVALHGSLDRVVCLGCGTISPRDELDARLLAANAELLAAQDAAGLRVNPDGDVELPEGIVRAFRVVPCGRCGGVLKPYVVFFGENVPAPRTRRCFELIDAAGSLLVLGSSLAVLSGLRFVRRAAKDGKPVSIINLGPTRGDDLAHAHAALPLGQALTELTERLGIA</sequence>
<evidence type="ECO:0000259" key="7">
    <source>
        <dbReference type="PROSITE" id="PS50305"/>
    </source>
</evidence>
<comment type="caution">
    <text evidence="5">Lacks conserved residue(s) required for the propagation of feature annotation.</text>
</comment>
<dbReference type="Gene3D" id="3.30.1600.10">
    <property type="entry name" value="SIR2/SIRT2 'Small Domain"/>
    <property type="match status" value="1"/>
</dbReference>
<dbReference type="InterPro" id="IPR026587">
    <property type="entry name" value="Sirtuin_class_II"/>
</dbReference>
<dbReference type="EC" id="2.3.1.286" evidence="5"/>
<dbReference type="GO" id="GO:0005737">
    <property type="term" value="C:cytoplasm"/>
    <property type="evidence" value="ECO:0007669"/>
    <property type="project" value="UniProtKB-SubCell"/>
</dbReference>
<feature type="binding site" evidence="5 6">
    <location>
        <position position="142"/>
    </location>
    <ligand>
        <name>Zn(2+)</name>
        <dbReference type="ChEBI" id="CHEBI:29105"/>
    </ligand>
</feature>
<comment type="subcellular location">
    <subcellularLocation>
        <location evidence="5">Cytoplasm</location>
    </subcellularLocation>
</comment>
<keyword evidence="2 5" id="KW-0479">Metal-binding</keyword>